<protein>
    <recommendedName>
        <fullName evidence="6">EF-hand domain-containing protein</fullName>
    </recommendedName>
</protein>
<feature type="domain" description="Mechanosensitive ion channel protein Msy1/2-like transmembrane" evidence="3">
    <location>
        <begin position="83"/>
        <end position="273"/>
    </location>
</feature>
<feature type="transmembrane region" description="Helical" evidence="1">
    <location>
        <begin position="82"/>
        <end position="102"/>
    </location>
</feature>
<dbReference type="OrthoDB" id="544685at2759"/>
<evidence type="ECO:0000313" key="4">
    <source>
        <dbReference type="EMBL" id="CAF9907144.1"/>
    </source>
</evidence>
<feature type="transmembrane region" description="Helical" evidence="1">
    <location>
        <begin position="122"/>
        <end position="154"/>
    </location>
</feature>
<feature type="transmembrane region" description="Helical" evidence="1">
    <location>
        <begin position="241"/>
        <end position="261"/>
    </location>
</feature>
<evidence type="ECO:0000259" key="3">
    <source>
        <dbReference type="Pfam" id="PF25886"/>
    </source>
</evidence>
<evidence type="ECO:0000313" key="5">
    <source>
        <dbReference type="Proteomes" id="UP000664169"/>
    </source>
</evidence>
<dbReference type="GO" id="GO:0006874">
    <property type="term" value="P:intracellular calcium ion homeostasis"/>
    <property type="evidence" value="ECO:0007669"/>
    <property type="project" value="TreeGrafter"/>
</dbReference>
<keyword evidence="1" id="KW-0472">Membrane</keyword>
<dbReference type="InterPro" id="IPR058650">
    <property type="entry name" value="Msy1/2-like"/>
</dbReference>
<dbReference type="Proteomes" id="UP000664169">
    <property type="component" value="Unassembled WGS sequence"/>
</dbReference>
<keyword evidence="5" id="KW-1185">Reference proteome</keyword>
<dbReference type="Pfam" id="PF25886">
    <property type="entry name" value="Msy1"/>
    <property type="match status" value="1"/>
</dbReference>
<proteinExistence type="predicted"/>
<dbReference type="PANTHER" id="PTHR31323:SF14">
    <property type="entry name" value="MECHANOSENSITIVE ION CHANNEL PROTEIN MSY2"/>
    <property type="match status" value="1"/>
</dbReference>
<dbReference type="GO" id="GO:0005262">
    <property type="term" value="F:calcium channel activity"/>
    <property type="evidence" value="ECO:0007669"/>
    <property type="project" value="TreeGrafter"/>
</dbReference>
<comment type="caution">
    <text evidence="4">The sequence shown here is derived from an EMBL/GenBank/DDBJ whole genome shotgun (WGS) entry which is preliminary data.</text>
</comment>
<keyword evidence="1" id="KW-0812">Transmembrane</keyword>
<dbReference type="PANTHER" id="PTHR31323">
    <property type="entry name" value="MECHANOSENSITIVE ION CHANNEL PROTEIN MSY2"/>
    <property type="match status" value="1"/>
</dbReference>
<dbReference type="EMBL" id="CAJPDQ010000003">
    <property type="protein sequence ID" value="CAF9907144.1"/>
    <property type="molecule type" value="Genomic_DNA"/>
</dbReference>
<dbReference type="Pfam" id="PF00924">
    <property type="entry name" value="MS_channel_2nd"/>
    <property type="match status" value="1"/>
</dbReference>
<feature type="transmembrane region" description="Helical" evidence="1">
    <location>
        <begin position="465"/>
        <end position="486"/>
    </location>
</feature>
<dbReference type="GO" id="GO:0016020">
    <property type="term" value="C:membrane"/>
    <property type="evidence" value="ECO:0007669"/>
    <property type="project" value="InterPro"/>
</dbReference>
<accession>A0A8H3EIE2</accession>
<dbReference type="AlphaFoldDB" id="A0A8H3EIE2"/>
<evidence type="ECO:0008006" key="6">
    <source>
        <dbReference type="Google" id="ProtNLM"/>
    </source>
</evidence>
<feature type="domain" description="Mechanosensitive ion channel MscS" evidence="2">
    <location>
        <begin position="515"/>
        <end position="584"/>
    </location>
</feature>
<name>A0A8H3EIE2_9LECA</name>
<reference evidence="4" key="1">
    <citation type="submission" date="2021-03" db="EMBL/GenBank/DDBJ databases">
        <authorList>
            <person name="Tagirdzhanova G."/>
        </authorList>
    </citation>
    <scope>NUCLEOTIDE SEQUENCE</scope>
</reference>
<feature type="transmembrane region" description="Helical" evidence="1">
    <location>
        <begin position="175"/>
        <end position="194"/>
    </location>
</feature>
<organism evidence="4 5">
    <name type="scientific">Gomphillus americanus</name>
    <dbReference type="NCBI Taxonomy" id="1940652"/>
    <lineage>
        <taxon>Eukaryota</taxon>
        <taxon>Fungi</taxon>
        <taxon>Dikarya</taxon>
        <taxon>Ascomycota</taxon>
        <taxon>Pezizomycotina</taxon>
        <taxon>Lecanoromycetes</taxon>
        <taxon>OSLEUM clade</taxon>
        <taxon>Ostropomycetidae</taxon>
        <taxon>Ostropales</taxon>
        <taxon>Graphidaceae</taxon>
        <taxon>Gomphilloideae</taxon>
        <taxon>Gomphillus</taxon>
    </lineage>
</organism>
<keyword evidence="1" id="KW-1133">Transmembrane helix</keyword>
<evidence type="ECO:0000259" key="2">
    <source>
        <dbReference type="Pfam" id="PF00924"/>
    </source>
</evidence>
<gene>
    <name evidence="4" type="ORF">GOMPHAMPRED_005029</name>
</gene>
<sequence length="856" mass="96472">MSKSKSMMDRVYASHRGGYSNPDYDLDNVPRNGFYQDEAKATYANGYPIVTQVFDNETETEEDTPYASSGQQSSFKRIVLHIGRLLLIVVLVGLILAIPLFITMNQRTDLSVDDAIQNRNFVFWFFTWLEFTFASAVAANIFALMFPYIFYFIAKWVNPAHRRYWRVFRALKGPFVCLVTIIFGTVWFLAFLLFNPWLSYGYWAQQQSVAQADQAAAANGDSDDLPTDQDLGTDRTIYYDAVNVIVQVLMIAIFWAIAYLFEKIIIVYISVHYHYRSDHARIEKSKALINSLATLYDASLGIYPLYSDQFQDQDIIIRDAVAAAKRGNRNSIRFFQKIGGASHKVLSAFGSMLGSSKDSHWLKPGSTYAIVEYALEKPASAKALAQRIWLSMVTQGKDALTKERIAEILNLDQKCEAEKCFNAIDENENGDLRLNEMEPMLVEAGKTRLSIYENMQNIDHAINTLDWILLIWIAIFMLFIIGIGYIDFLKQLKDVFGLVGLGVTAAARSTVTDFFMGCVFIFFKHPFDVGDRIDLFNIAENNSVSVKVARVSLLYCCFERTDTGATVQFPNARLWLKRIENLTRSGQGTEKLTLMLNINTSFKDLEYLRDEMKSFLGSEENRRDYKPNVALRVKSIHELDKMEVAMVVTHKSNWSNDTLKSARSSRLYCRLIEIARMVPLYRPNGGTAILGDEGKPNYMVVVSEEEATAKRNEDKLKLLKKRHDFDILDSTGLDNGAKATKDSDLRSAEAAAYKGISSVPATIEGRAAERPAAKVVSTPKATTTATQYISSQNLPSRHVQKSGGGGYFSATANRPVYDGSYAYQGSQVELGVPPQAYNARRSHTNGLYDASRVERH</sequence>
<evidence type="ECO:0000256" key="1">
    <source>
        <dbReference type="SAM" id="Phobius"/>
    </source>
</evidence>
<dbReference type="InterPro" id="IPR006685">
    <property type="entry name" value="MscS_channel_2nd"/>
</dbReference>